<sequence length="379" mass="38637">MFSQTPTPNAFSFADQTGVAVNSTISSNAVTLSGFVGSQTATCTNCTAIARNGSWGGTTVAGFTAGDTIAIRVTSSPNNATAVTAVAHVGGKDSGTWMVTTASLTGPNAFSFTDVTGATIQVTYSSNAVALSGFTGTLTATCNTCTGIARNGVWGISPYAGFTSGDTIAIRQTSSAGAGNTVATQVTVGATTSSNWSVTTASACSAGITVGGTCPDGTIYAGTSPDGIVPMYTTPCDAGMTLSGGICTGSRLTKTWNNGTSNWKVTGFTSMVTGRANTLGLAALDDSGDAYPASPYKAAVYCNGLSTGGHTDWYLPSTNELNILYTNRVAIGGFETTNGDWYWSSTEVTSDVVWIQRFTDGNQNYNGKSGSNGVRCVRR</sequence>
<evidence type="ECO:0000313" key="2">
    <source>
        <dbReference type="EMBL" id="MBJ7541970.1"/>
    </source>
</evidence>
<dbReference type="AlphaFoldDB" id="A0A8I1GEV6"/>
<dbReference type="InterPro" id="IPR011460">
    <property type="entry name" value="Lcl_C"/>
</dbReference>
<feature type="domain" description="Lcl C-terminal" evidence="1">
    <location>
        <begin position="291"/>
        <end position="378"/>
    </location>
</feature>
<accession>A0A8I1GEV6</accession>
<evidence type="ECO:0000259" key="1">
    <source>
        <dbReference type="Pfam" id="PF07603"/>
    </source>
</evidence>
<dbReference type="Pfam" id="PF07603">
    <property type="entry name" value="Lcl_C"/>
    <property type="match status" value="1"/>
</dbReference>
<evidence type="ECO:0000313" key="3">
    <source>
        <dbReference type="Proteomes" id="UP000623250"/>
    </source>
</evidence>
<organism evidence="2 3">
    <name type="scientific">Rhodomicrobium udaipurense</name>
    <dbReference type="NCBI Taxonomy" id="1202716"/>
    <lineage>
        <taxon>Bacteria</taxon>
        <taxon>Pseudomonadati</taxon>
        <taxon>Pseudomonadota</taxon>
        <taxon>Alphaproteobacteria</taxon>
        <taxon>Hyphomicrobiales</taxon>
        <taxon>Hyphomicrobiaceae</taxon>
        <taxon>Rhodomicrobium</taxon>
    </lineage>
</organism>
<name>A0A8I1GEV6_9HYPH</name>
<gene>
    <name evidence="2" type="ORF">JDN41_00170</name>
</gene>
<reference evidence="2 3" key="1">
    <citation type="submission" date="2020-12" db="EMBL/GenBank/DDBJ databases">
        <title>Revised draft genomes of Rhodomicrobium vannielii ATCC 17100 and Rhodomicrobium udaipurense JA643.</title>
        <authorList>
            <person name="Conners E.M."/>
            <person name="Davenport E.J."/>
            <person name="Bose A."/>
        </authorList>
    </citation>
    <scope>NUCLEOTIDE SEQUENCE [LARGE SCALE GENOMIC DNA]</scope>
    <source>
        <strain evidence="2 3">JA643</strain>
    </source>
</reference>
<dbReference type="RefSeq" id="WP_199502232.1">
    <property type="nucleotide sequence ID" value="NZ_JAEMUK010000001.1"/>
</dbReference>
<comment type="caution">
    <text evidence="2">The sequence shown here is derived from an EMBL/GenBank/DDBJ whole genome shotgun (WGS) entry which is preliminary data.</text>
</comment>
<dbReference type="Proteomes" id="UP000623250">
    <property type="component" value="Unassembled WGS sequence"/>
</dbReference>
<proteinExistence type="predicted"/>
<keyword evidence="3" id="KW-1185">Reference proteome</keyword>
<protein>
    <submittedName>
        <fullName evidence="2">DUF1566 domain-containing protein</fullName>
    </submittedName>
</protein>
<dbReference type="EMBL" id="JAEMUK010000001">
    <property type="protein sequence ID" value="MBJ7541970.1"/>
    <property type="molecule type" value="Genomic_DNA"/>
</dbReference>